<evidence type="ECO:0000256" key="6">
    <source>
        <dbReference type="ARBA" id="ARBA00023180"/>
    </source>
</evidence>
<dbReference type="AlphaFoldDB" id="A0AAV6RER5"/>
<keyword evidence="5" id="KW-1015">Disulfide bond</keyword>
<name>A0AAV6RER5_SOLSE</name>
<accession>A0AAV6RER5</accession>
<keyword evidence="12" id="KW-1185">Reference proteome</keyword>
<evidence type="ECO:0000313" key="11">
    <source>
        <dbReference type="EMBL" id="KAG7502812.1"/>
    </source>
</evidence>
<reference evidence="11 12" key="1">
    <citation type="journal article" date="2021" name="Sci. Rep.">
        <title>Chromosome anchoring in Senegalese sole (Solea senegalensis) reveals sex-associated markers and genome rearrangements in flatfish.</title>
        <authorList>
            <person name="Guerrero-Cozar I."/>
            <person name="Gomez-Garrido J."/>
            <person name="Berbel C."/>
            <person name="Martinez-Blanch J.F."/>
            <person name="Alioto T."/>
            <person name="Claros M.G."/>
            <person name="Gagnaire P.A."/>
            <person name="Manchado M."/>
        </authorList>
    </citation>
    <scope>NUCLEOTIDE SEQUENCE [LARGE SCALE GENOMIC DNA]</scope>
    <source>
        <strain evidence="11">Sse05_10M</strain>
    </source>
</reference>
<dbReference type="CDD" id="cd03590">
    <property type="entry name" value="CLECT_DC-SIGN_like"/>
    <property type="match status" value="1"/>
</dbReference>
<dbReference type="PANTHER" id="PTHR24100:SF0">
    <property type="entry name" value="V-SET DOMAIN-CONTAINING T-CELL ACTIVATION INHIBITOR 1"/>
    <property type="match status" value="1"/>
</dbReference>
<dbReference type="PROSITE" id="PS50835">
    <property type="entry name" value="IG_LIKE"/>
    <property type="match status" value="3"/>
</dbReference>
<organism evidence="11 12">
    <name type="scientific">Solea senegalensis</name>
    <name type="common">Senegalese sole</name>
    <dbReference type="NCBI Taxonomy" id="28829"/>
    <lineage>
        <taxon>Eukaryota</taxon>
        <taxon>Metazoa</taxon>
        <taxon>Chordata</taxon>
        <taxon>Craniata</taxon>
        <taxon>Vertebrata</taxon>
        <taxon>Euteleostomi</taxon>
        <taxon>Actinopterygii</taxon>
        <taxon>Neopterygii</taxon>
        <taxon>Teleostei</taxon>
        <taxon>Neoteleostei</taxon>
        <taxon>Acanthomorphata</taxon>
        <taxon>Carangaria</taxon>
        <taxon>Pleuronectiformes</taxon>
        <taxon>Pleuronectoidei</taxon>
        <taxon>Soleidae</taxon>
        <taxon>Solea</taxon>
    </lineage>
</organism>
<dbReference type="InterPro" id="IPR003599">
    <property type="entry name" value="Ig_sub"/>
</dbReference>
<evidence type="ECO:0000256" key="2">
    <source>
        <dbReference type="ARBA" id="ARBA00022729"/>
    </source>
</evidence>
<dbReference type="InterPro" id="IPR050504">
    <property type="entry name" value="IgSF_BTN/MOG"/>
</dbReference>
<dbReference type="InterPro" id="IPR007110">
    <property type="entry name" value="Ig-like_dom"/>
</dbReference>
<dbReference type="GO" id="GO:0001817">
    <property type="term" value="P:regulation of cytokine production"/>
    <property type="evidence" value="ECO:0007669"/>
    <property type="project" value="TreeGrafter"/>
</dbReference>
<gene>
    <name evidence="11" type="ORF">JOB18_026919</name>
</gene>
<dbReference type="GO" id="GO:0005102">
    <property type="term" value="F:signaling receptor binding"/>
    <property type="evidence" value="ECO:0007669"/>
    <property type="project" value="TreeGrafter"/>
</dbReference>
<dbReference type="InterPro" id="IPR003598">
    <property type="entry name" value="Ig_sub2"/>
</dbReference>
<keyword evidence="8" id="KW-1133">Transmembrane helix</keyword>
<comment type="subcellular location">
    <subcellularLocation>
        <location evidence="1">Membrane</location>
    </subcellularLocation>
</comment>
<feature type="domain" description="Ig-like" evidence="10">
    <location>
        <begin position="166"/>
        <end position="258"/>
    </location>
</feature>
<evidence type="ECO:0000256" key="8">
    <source>
        <dbReference type="SAM" id="Phobius"/>
    </source>
</evidence>
<evidence type="ECO:0000256" key="4">
    <source>
        <dbReference type="ARBA" id="ARBA00023136"/>
    </source>
</evidence>
<dbReference type="SMART" id="SM00034">
    <property type="entry name" value="CLECT"/>
    <property type="match status" value="1"/>
</dbReference>
<dbReference type="FunFam" id="2.60.40.10:FF:000142">
    <property type="entry name" value="V-set domain-containing T-cell activation inhibitor 1"/>
    <property type="match status" value="3"/>
</dbReference>
<dbReference type="InterPro" id="IPR001304">
    <property type="entry name" value="C-type_lectin-like"/>
</dbReference>
<comment type="caution">
    <text evidence="11">The sequence shown here is derived from an EMBL/GenBank/DDBJ whole genome shotgun (WGS) entry which is preliminary data.</text>
</comment>
<keyword evidence="2" id="KW-0732">Signal</keyword>
<dbReference type="PANTHER" id="PTHR24100">
    <property type="entry name" value="BUTYROPHILIN"/>
    <property type="match status" value="1"/>
</dbReference>
<dbReference type="SMART" id="SM00406">
    <property type="entry name" value="IGv"/>
    <property type="match status" value="3"/>
</dbReference>
<dbReference type="SMART" id="SM00409">
    <property type="entry name" value="IG"/>
    <property type="match status" value="3"/>
</dbReference>
<keyword evidence="3" id="KW-0430">Lectin</keyword>
<keyword evidence="7" id="KW-0393">Immunoglobulin domain</keyword>
<feature type="transmembrane region" description="Helical" evidence="8">
    <location>
        <begin position="7"/>
        <end position="32"/>
    </location>
</feature>
<dbReference type="GO" id="GO:0050863">
    <property type="term" value="P:regulation of T cell activation"/>
    <property type="evidence" value="ECO:0007669"/>
    <property type="project" value="UniProtKB-ARBA"/>
</dbReference>
<evidence type="ECO:0000313" key="12">
    <source>
        <dbReference type="Proteomes" id="UP000693946"/>
    </source>
</evidence>
<dbReference type="GO" id="GO:0009897">
    <property type="term" value="C:external side of plasma membrane"/>
    <property type="evidence" value="ECO:0007669"/>
    <property type="project" value="TreeGrafter"/>
</dbReference>
<dbReference type="SMART" id="SM00408">
    <property type="entry name" value="IGc2"/>
    <property type="match status" value="3"/>
</dbReference>
<dbReference type="EMBL" id="JAGKHQ010000012">
    <property type="protein sequence ID" value="KAG7502812.1"/>
    <property type="molecule type" value="Genomic_DNA"/>
</dbReference>
<evidence type="ECO:0000259" key="9">
    <source>
        <dbReference type="PROSITE" id="PS50041"/>
    </source>
</evidence>
<keyword evidence="4 8" id="KW-0472">Membrane</keyword>
<evidence type="ECO:0000256" key="1">
    <source>
        <dbReference type="ARBA" id="ARBA00004370"/>
    </source>
</evidence>
<evidence type="ECO:0000256" key="7">
    <source>
        <dbReference type="ARBA" id="ARBA00023319"/>
    </source>
</evidence>
<sequence length="520" mass="57944">MENLGKIIFYSMVILTIVFWVLIILFLCLAFSTPSYGVLSSNTMPICELGKAQLLSCYLTTQSISQVSVSWEKKGVEGLIYQYRSGAANLGDQNSEFQGRTELFPDALVTGNASLLLRNVTSTDEGEYTCSISSYMGEGKVNIYLKTAAVSYDVLSTNKTAIRFLGEDQLLSCYLTPQNIEQVSVSWTKKGIEGFVYQYSNGSANLTYQNSQFTGRAEMFPDALVAGNASLLLRNVRPTDDGEYTCNISSSIGQGEVNVYLKTAEILYDVMSTNKTPITILGEDQLLSCYMTTPSLNQVSVTWVKKGVEVFYYQYSNGAVNISDQNSEFRGRTEVFPDGLIRGNASLLLRSVTRTDAGEYTCSISSSTGKGKVNIYLRTAVKTCPDGWTTAQSSCYLFSMTYGSWDKGRNDCMERGADLVTIGNSEEQKLICKMSKHDIWIGLTDRLTEGDWIWTDGRPLTLPFWQTFQPDNGRGDPANGEEDCAVLRPRVNFNRNWNDLRCDARLYWLCEKNASLLIED</sequence>
<dbReference type="Pfam" id="PF07686">
    <property type="entry name" value="V-set"/>
    <property type="match status" value="3"/>
</dbReference>
<dbReference type="InterPro" id="IPR018378">
    <property type="entry name" value="C-type_lectin_CS"/>
</dbReference>
<evidence type="ECO:0000256" key="5">
    <source>
        <dbReference type="ARBA" id="ARBA00023157"/>
    </source>
</evidence>
<evidence type="ECO:0000259" key="10">
    <source>
        <dbReference type="PROSITE" id="PS50835"/>
    </source>
</evidence>
<dbReference type="PROSITE" id="PS50041">
    <property type="entry name" value="C_TYPE_LECTIN_2"/>
    <property type="match status" value="1"/>
</dbReference>
<dbReference type="Pfam" id="PF00059">
    <property type="entry name" value="Lectin_C"/>
    <property type="match status" value="1"/>
</dbReference>
<dbReference type="InterPro" id="IPR033989">
    <property type="entry name" value="CD209-like_CTLD"/>
</dbReference>
<feature type="domain" description="Ig-like" evidence="10">
    <location>
        <begin position="34"/>
        <end position="151"/>
    </location>
</feature>
<dbReference type="GO" id="GO:0050852">
    <property type="term" value="P:T cell receptor signaling pathway"/>
    <property type="evidence" value="ECO:0007669"/>
    <property type="project" value="TreeGrafter"/>
</dbReference>
<keyword evidence="8" id="KW-0812">Transmembrane</keyword>
<keyword evidence="6" id="KW-0325">Glycoprotein</keyword>
<dbReference type="Proteomes" id="UP000693946">
    <property type="component" value="Linkage Group LG2"/>
</dbReference>
<feature type="domain" description="C-type lectin" evidence="9">
    <location>
        <begin position="391"/>
        <end position="511"/>
    </location>
</feature>
<dbReference type="GO" id="GO:0030246">
    <property type="term" value="F:carbohydrate binding"/>
    <property type="evidence" value="ECO:0007669"/>
    <property type="project" value="UniProtKB-KW"/>
</dbReference>
<evidence type="ECO:0000256" key="3">
    <source>
        <dbReference type="ARBA" id="ARBA00022734"/>
    </source>
</evidence>
<dbReference type="PROSITE" id="PS00615">
    <property type="entry name" value="C_TYPE_LECTIN_1"/>
    <property type="match status" value="1"/>
</dbReference>
<proteinExistence type="predicted"/>
<feature type="domain" description="Ig-like" evidence="10">
    <location>
        <begin position="282"/>
        <end position="374"/>
    </location>
</feature>
<protein>
    <submittedName>
        <fullName evidence="11">V-set domain-containing T-cell activation inhibitor 1</fullName>
    </submittedName>
</protein>
<dbReference type="GO" id="GO:1903037">
    <property type="term" value="P:regulation of leukocyte cell-cell adhesion"/>
    <property type="evidence" value="ECO:0007669"/>
    <property type="project" value="UniProtKB-ARBA"/>
</dbReference>
<dbReference type="InterPro" id="IPR013106">
    <property type="entry name" value="Ig_V-set"/>
</dbReference>